<evidence type="ECO:0000256" key="5">
    <source>
        <dbReference type="ARBA" id="ARBA00024536"/>
    </source>
</evidence>
<comment type="pathway">
    <text evidence="6 7">Porphyrin-containing compound metabolism; protoheme biosynthesis; protoheme from protoporphyrin-IX: step 1/1.</text>
</comment>
<evidence type="ECO:0000256" key="7">
    <source>
        <dbReference type="RuleBase" id="RU000607"/>
    </source>
</evidence>
<dbReference type="UniPathway" id="UPA00252">
    <property type="reaction ID" value="UER00325"/>
</dbReference>
<gene>
    <name evidence="6 8" type="primary">hemH</name>
    <name evidence="8" type="ORF">E6K79_05365</name>
</gene>
<evidence type="ECO:0000256" key="6">
    <source>
        <dbReference type="HAMAP-Rule" id="MF_00323"/>
    </source>
</evidence>
<evidence type="ECO:0000256" key="3">
    <source>
        <dbReference type="ARBA" id="ARBA00023239"/>
    </source>
</evidence>
<comment type="catalytic activity">
    <reaction evidence="5">
        <text>Fe-coproporphyrin III + 2 H(+) = coproporphyrin III + Fe(2+)</text>
        <dbReference type="Rhea" id="RHEA:49572"/>
        <dbReference type="ChEBI" id="CHEBI:15378"/>
        <dbReference type="ChEBI" id="CHEBI:29033"/>
        <dbReference type="ChEBI" id="CHEBI:68438"/>
        <dbReference type="ChEBI" id="CHEBI:131725"/>
        <dbReference type="EC" id="4.99.1.9"/>
    </reaction>
    <physiologicalReaction direction="right-to-left" evidence="5">
        <dbReference type="Rhea" id="RHEA:49574"/>
    </physiologicalReaction>
</comment>
<dbReference type="GO" id="GO:0004325">
    <property type="term" value="F:ferrochelatase activity"/>
    <property type="evidence" value="ECO:0007669"/>
    <property type="project" value="UniProtKB-UniRule"/>
</dbReference>
<dbReference type="SUPFAM" id="SSF53800">
    <property type="entry name" value="Chelatase"/>
    <property type="match status" value="1"/>
</dbReference>
<evidence type="ECO:0000256" key="1">
    <source>
        <dbReference type="ARBA" id="ARBA00023004"/>
    </source>
</evidence>
<comment type="function">
    <text evidence="6 7">Catalyzes the ferrous insertion into protoporphyrin IX.</text>
</comment>
<keyword evidence="6" id="KW-0479">Metal-binding</keyword>
<dbReference type="PROSITE" id="PS00534">
    <property type="entry name" value="FERROCHELATASE"/>
    <property type="match status" value="1"/>
</dbReference>
<dbReference type="PANTHER" id="PTHR11108:SF1">
    <property type="entry name" value="FERROCHELATASE, MITOCHONDRIAL"/>
    <property type="match status" value="1"/>
</dbReference>
<keyword evidence="1 6" id="KW-0408">Iron</keyword>
<feature type="binding site" evidence="6">
    <location>
        <position position="275"/>
    </location>
    <ligand>
        <name>Fe(2+)</name>
        <dbReference type="ChEBI" id="CHEBI:29033"/>
    </ligand>
</feature>
<dbReference type="InterPro" id="IPR001015">
    <property type="entry name" value="Ferrochelatase"/>
</dbReference>
<dbReference type="GO" id="GO:0046872">
    <property type="term" value="F:metal ion binding"/>
    <property type="evidence" value="ECO:0007669"/>
    <property type="project" value="UniProtKB-KW"/>
</dbReference>
<dbReference type="Gene3D" id="3.40.50.1400">
    <property type="match status" value="2"/>
</dbReference>
<sequence>MQFPSRHPGGRAGARDRFRRLFRRLAPGARRGTCRERVRRPHALGHRGHGAGAALRAERLHGIRRVSERAGGREAHLLAHRLKTGILLLNLGGPDRLESVRPFLLRLFKDREIIRLPGGRIGQAIIGRMIAYGRTKEVQENYRKIGGGSPIVAWSTLQGRGLADRLRARGHDVEYALAMRYWNPTTDDALQELEGKRVDRLLALTLYPHYSVASTGSSVGELHRAMKRRGTKLPLDIIDRWYDHPGYVEALVQRTRAALAGFPRGARPTILVSAHGLPKHFIDSGDLYCDHIEATMKAVLARFPEHPHVLAYQSRVGPVPWIGPSTDQVIDRLAEAGVKDVLVIPISFVSDHVETLYEVDLLYGDRARARGISNFRRIDSLNDFPPFLDALADLVEPRLA</sequence>
<dbReference type="EC" id="4.98.1.1" evidence="6 7"/>
<dbReference type="NCBIfam" id="TIGR00109">
    <property type="entry name" value="hemH"/>
    <property type="match status" value="1"/>
</dbReference>
<feature type="binding site" evidence="6">
    <location>
        <position position="354"/>
    </location>
    <ligand>
        <name>Fe(2+)</name>
        <dbReference type="ChEBI" id="CHEBI:29033"/>
    </ligand>
</feature>
<dbReference type="PANTHER" id="PTHR11108">
    <property type="entry name" value="FERROCHELATASE"/>
    <property type="match status" value="1"/>
</dbReference>
<dbReference type="InterPro" id="IPR019772">
    <property type="entry name" value="Ferrochelatase_AS"/>
</dbReference>
<keyword evidence="3 6" id="KW-0456">Lyase</keyword>
<comment type="similarity">
    <text evidence="6 7">Belongs to the ferrochelatase family.</text>
</comment>
<dbReference type="HAMAP" id="MF_00323">
    <property type="entry name" value="Ferrochelatase"/>
    <property type="match status" value="1"/>
</dbReference>
<dbReference type="Proteomes" id="UP000317691">
    <property type="component" value="Unassembled WGS sequence"/>
</dbReference>
<dbReference type="GO" id="GO:0005737">
    <property type="term" value="C:cytoplasm"/>
    <property type="evidence" value="ECO:0007669"/>
    <property type="project" value="UniProtKB-SubCell"/>
</dbReference>
<keyword evidence="2 6" id="KW-0350">Heme biosynthesis</keyword>
<keyword evidence="4 6" id="KW-0627">Porphyrin biosynthesis</keyword>
<protein>
    <recommendedName>
        <fullName evidence="6 7">Ferrochelatase</fullName>
        <ecNumber evidence="6 7">4.98.1.1</ecNumber>
    </recommendedName>
    <alternativeName>
        <fullName evidence="6">Heme synthase</fullName>
    </alternativeName>
    <alternativeName>
        <fullName evidence="6">Protoheme ferro-lyase</fullName>
    </alternativeName>
</protein>
<keyword evidence="6 7" id="KW-0963">Cytoplasm</keyword>
<evidence type="ECO:0000256" key="2">
    <source>
        <dbReference type="ARBA" id="ARBA00023133"/>
    </source>
</evidence>
<organism evidence="8 9">
    <name type="scientific">Eiseniibacteriota bacterium</name>
    <dbReference type="NCBI Taxonomy" id="2212470"/>
    <lineage>
        <taxon>Bacteria</taxon>
        <taxon>Candidatus Eiseniibacteriota</taxon>
    </lineage>
</organism>
<dbReference type="CDD" id="cd00419">
    <property type="entry name" value="Ferrochelatase_C"/>
    <property type="match status" value="1"/>
</dbReference>
<dbReference type="AlphaFoldDB" id="A0A538TNJ0"/>
<evidence type="ECO:0000313" key="9">
    <source>
        <dbReference type="Proteomes" id="UP000317691"/>
    </source>
</evidence>
<dbReference type="EMBL" id="VBOZ01000014">
    <property type="protein sequence ID" value="TMQ65196.1"/>
    <property type="molecule type" value="Genomic_DNA"/>
</dbReference>
<dbReference type="InterPro" id="IPR033659">
    <property type="entry name" value="Ferrochelatase_N"/>
</dbReference>
<comment type="subcellular location">
    <subcellularLocation>
        <location evidence="6 7">Cytoplasm</location>
    </subcellularLocation>
</comment>
<dbReference type="Pfam" id="PF00762">
    <property type="entry name" value="Ferrochelatase"/>
    <property type="match status" value="1"/>
</dbReference>
<proteinExistence type="inferred from homology"/>
<evidence type="ECO:0000313" key="8">
    <source>
        <dbReference type="EMBL" id="TMQ65196.1"/>
    </source>
</evidence>
<evidence type="ECO:0000256" key="4">
    <source>
        <dbReference type="ARBA" id="ARBA00023244"/>
    </source>
</evidence>
<comment type="catalytic activity">
    <reaction evidence="6 7">
        <text>heme b + 2 H(+) = protoporphyrin IX + Fe(2+)</text>
        <dbReference type="Rhea" id="RHEA:22584"/>
        <dbReference type="ChEBI" id="CHEBI:15378"/>
        <dbReference type="ChEBI" id="CHEBI:29033"/>
        <dbReference type="ChEBI" id="CHEBI:57306"/>
        <dbReference type="ChEBI" id="CHEBI:60344"/>
        <dbReference type="EC" id="4.98.1.1"/>
    </reaction>
</comment>
<name>A0A538TNJ0_UNCEI</name>
<dbReference type="GO" id="GO:0006783">
    <property type="term" value="P:heme biosynthetic process"/>
    <property type="evidence" value="ECO:0007669"/>
    <property type="project" value="UniProtKB-UniRule"/>
</dbReference>
<comment type="caution">
    <text evidence="8">The sequence shown here is derived from an EMBL/GenBank/DDBJ whole genome shotgun (WGS) entry which is preliminary data.</text>
</comment>
<accession>A0A538TNJ0</accession>
<reference evidence="8 9" key="1">
    <citation type="journal article" date="2019" name="Nat. Microbiol.">
        <title>Mediterranean grassland soil C-N compound turnover is dependent on rainfall and depth, and is mediated by genomically divergent microorganisms.</title>
        <authorList>
            <person name="Diamond S."/>
            <person name="Andeer P.F."/>
            <person name="Li Z."/>
            <person name="Crits-Christoph A."/>
            <person name="Burstein D."/>
            <person name="Anantharaman K."/>
            <person name="Lane K.R."/>
            <person name="Thomas B.C."/>
            <person name="Pan C."/>
            <person name="Northen T.R."/>
            <person name="Banfield J.F."/>
        </authorList>
    </citation>
    <scope>NUCLEOTIDE SEQUENCE [LARGE SCALE GENOMIC DNA]</scope>
    <source>
        <strain evidence="8">WS_9</strain>
    </source>
</reference>
<dbReference type="CDD" id="cd03411">
    <property type="entry name" value="Ferrochelatase_N"/>
    <property type="match status" value="1"/>
</dbReference>
<dbReference type="InterPro" id="IPR033644">
    <property type="entry name" value="Ferrochelatase_C"/>
</dbReference>